<dbReference type="InterPro" id="IPR027417">
    <property type="entry name" value="P-loop_NTPase"/>
</dbReference>
<dbReference type="Gene3D" id="3.40.50.2300">
    <property type="match status" value="1"/>
</dbReference>
<dbReference type="FunFam" id="3.40.50.300:FF:000006">
    <property type="entry name" value="DNA-binding transcriptional regulator NtrC"/>
    <property type="match status" value="1"/>
</dbReference>
<dbReference type="InterPro" id="IPR011006">
    <property type="entry name" value="CheY-like_superfamily"/>
</dbReference>
<dbReference type="Gene3D" id="1.10.8.60">
    <property type="match status" value="1"/>
</dbReference>
<dbReference type="InterPro" id="IPR009057">
    <property type="entry name" value="Homeodomain-like_sf"/>
</dbReference>
<dbReference type="SUPFAM" id="SSF46689">
    <property type="entry name" value="Homeodomain-like"/>
    <property type="match status" value="1"/>
</dbReference>
<dbReference type="CDD" id="cd00009">
    <property type="entry name" value="AAA"/>
    <property type="match status" value="1"/>
</dbReference>
<dbReference type="STRING" id="1085623.GNIT_3385"/>
<keyword evidence="6" id="KW-0597">Phosphoprotein</keyword>
<evidence type="ECO:0000256" key="5">
    <source>
        <dbReference type="ARBA" id="ARBA00023163"/>
    </source>
</evidence>
<organism evidence="9 10">
    <name type="scientific">Glaciecola nitratireducens (strain JCM 12485 / KCTC 12276 / FR1064)</name>
    <dbReference type="NCBI Taxonomy" id="1085623"/>
    <lineage>
        <taxon>Bacteria</taxon>
        <taxon>Pseudomonadati</taxon>
        <taxon>Pseudomonadota</taxon>
        <taxon>Gammaproteobacteria</taxon>
        <taxon>Alteromonadales</taxon>
        <taxon>Alteromonadaceae</taxon>
        <taxon>Brumicola</taxon>
    </lineage>
</organism>
<keyword evidence="5" id="KW-0804">Transcription</keyword>
<dbReference type="SMART" id="SM00448">
    <property type="entry name" value="REC"/>
    <property type="match status" value="1"/>
</dbReference>
<dbReference type="eggNOG" id="COG2204">
    <property type="taxonomic scope" value="Bacteria"/>
</dbReference>
<dbReference type="Gene3D" id="1.10.10.60">
    <property type="entry name" value="Homeodomain-like"/>
    <property type="match status" value="1"/>
</dbReference>
<evidence type="ECO:0000256" key="1">
    <source>
        <dbReference type="ARBA" id="ARBA00022741"/>
    </source>
</evidence>
<proteinExistence type="predicted"/>
<gene>
    <name evidence="9" type="ordered locus">GNIT_3385</name>
</gene>
<dbReference type="InterPro" id="IPR002078">
    <property type="entry name" value="Sigma_54_int"/>
</dbReference>
<accession>G4QN60</accession>
<evidence type="ECO:0000256" key="2">
    <source>
        <dbReference type="ARBA" id="ARBA00022840"/>
    </source>
</evidence>
<sequence>MNKAMTNRYAGNVLIVDDNLDVLTATRLLLKKHYTGVICCDDPSQVCKLISQNDIDLVLLDMNFRQDSISGQEGFSILHEVTETFPEVVVVMMTAYADIQLAISAIQAGAINFIAKPWQNAELLGMVASAFKHVETRQQVTQLNRRNTALNQLNQGSDAPIIGRSGTMKTILATVEKAAKTNANVLILGESGTGKELIARAIHLSSQRADEAFVNLDMGAISTELFESELFGHRKGAFTNANRDRVGRFELADKGTLFLDELGNLPLQEQAKLLSALQNREIMPVGANKTIQIDIRLIAATNSDLHHAVNVGEFRQDLLYRLNTIEITLPPLRERKQDIPLLVEHYLQHYNTKYKRFLEVSDRDIDNLCEYKWPGNVRELAHSIERAVILSEGKYLDIASVLNNSTKLSTQPKSAEETVAEFNLETVENQTILSALTFFQGNVSKTSKALGITRGALYRRLEKYGIKQ</sequence>
<dbReference type="PROSITE" id="PS50045">
    <property type="entry name" value="SIGMA54_INTERACT_4"/>
    <property type="match status" value="1"/>
</dbReference>
<dbReference type="SUPFAM" id="SSF52172">
    <property type="entry name" value="CheY-like"/>
    <property type="match status" value="1"/>
</dbReference>
<dbReference type="SUPFAM" id="SSF52540">
    <property type="entry name" value="P-loop containing nucleoside triphosphate hydrolases"/>
    <property type="match status" value="1"/>
</dbReference>
<dbReference type="KEGG" id="gni:GNIT_3385"/>
<name>G4QN60_GLANF</name>
<dbReference type="InterPro" id="IPR002197">
    <property type="entry name" value="HTH_Fis"/>
</dbReference>
<dbReference type="PANTHER" id="PTHR32071">
    <property type="entry name" value="TRANSCRIPTIONAL REGULATORY PROTEIN"/>
    <property type="match status" value="1"/>
</dbReference>
<evidence type="ECO:0000256" key="6">
    <source>
        <dbReference type="PROSITE-ProRule" id="PRU00169"/>
    </source>
</evidence>
<keyword evidence="3" id="KW-0805">Transcription regulation</keyword>
<dbReference type="InterPro" id="IPR025943">
    <property type="entry name" value="Sigma_54_int_dom_ATP-bd_2"/>
</dbReference>
<evidence type="ECO:0000256" key="3">
    <source>
        <dbReference type="ARBA" id="ARBA00023015"/>
    </source>
</evidence>
<evidence type="ECO:0000259" key="8">
    <source>
        <dbReference type="PROSITE" id="PS50110"/>
    </source>
</evidence>
<evidence type="ECO:0000256" key="4">
    <source>
        <dbReference type="ARBA" id="ARBA00023125"/>
    </source>
</evidence>
<dbReference type="Pfam" id="PF00072">
    <property type="entry name" value="Response_reg"/>
    <property type="match status" value="1"/>
</dbReference>
<dbReference type="HOGENOM" id="CLU_000445_0_6_6"/>
<dbReference type="GO" id="GO:0043565">
    <property type="term" value="F:sequence-specific DNA binding"/>
    <property type="evidence" value="ECO:0007669"/>
    <property type="project" value="InterPro"/>
</dbReference>
<dbReference type="AlphaFoldDB" id="G4QN60"/>
<keyword evidence="4 9" id="KW-0238">DNA-binding</keyword>
<dbReference type="CDD" id="cd00156">
    <property type="entry name" value="REC"/>
    <property type="match status" value="1"/>
</dbReference>
<dbReference type="Proteomes" id="UP000009282">
    <property type="component" value="Chromosome"/>
</dbReference>
<dbReference type="PROSITE" id="PS00676">
    <property type="entry name" value="SIGMA54_INTERACT_2"/>
    <property type="match status" value="1"/>
</dbReference>
<dbReference type="GO" id="GO:0005524">
    <property type="term" value="F:ATP binding"/>
    <property type="evidence" value="ECO:0007669"/>
    <property type="project" value="UniProtKB-KW"/>
</dbReference>
<dbReference type="SMART" id="SM00382">
    <property type="entry name" value="AAA"/>
    <property type="match status" value="1"/>
</dbReference>
<dbReference type="GO" id="GO:0006355">
    <property type="term" value="P:regulation of DNA-templated transcription"/>
    <property type="evidence" value="ECO:0007669"/>
    <property type="project" value="InterPro"/>
</dbReference>
<dbReference type="Gene3D" id="3.40.50.300">
    <property type="entry name" value="P-loop containing nucleotide triphosphate hydrolases"/>
    <property type="match status" value="1"/>
</dbReference>
<dbReference type="GO" id="GO:0000160">
    <property type="term" value="P:phosphorelay signal transduction system"/>
    <property type="evidence" value="ECO:0007669"/>
    <property type="project" value="InterPro"/>
</dbReference>
<dbReference type="PROSITE" id="PS00688">
    <property type="entry name" value="SIGMA54_INTERACT_3"/>
    <property type="match status" value="1"/>
</dbReference>
<reference evidence="9 10" key="1">
    <citation type="journal article" date="2011" name="J. Bacteriol.">
        <title>Complete genome sequence of seawater bacterium Glaciecola nitratireducens FR1064T.</title>
        <authorList>
            <person name="Bian F."/>
            <person name="Qin Q.L."/>
            <person name="Xie B.B."/>
            <person name="Shu Y.L."/>
            <person name="Zhang X.Y."/>
            <person name="Yu Y."/>
            <person name="Chen B."/>
            <person name="Chen X.L."/>
            <person name="Zhou B.C."/>
            <person name="Zhang Y.Z."/>
        </authorList>
    </citation>
    <scope>NUCLEOTIDE SEQUENCE [LARGE SCALE GENOMIC DNA]</scope>
    <source>
        <strain evidence="10">JCM 12485 / KCTC 12276 / FR1064</strain>
    </source>
</reference>
<dbReference type="PRINTS" id="PR01590">
    <property type="entry name" value="HTHFIS"/>
</dbReference>
<dbReference type="PROSITE" id="PS00675">
    <property type="entry name" value="SIGMA54_INTERACT_1"/>
    <property type="match status" value="1"/>
</dbReference>
<keyword evidence="2" id="KW-0067">ATP-binding</keyword>
<dbReference type="InterPro" id="IPR025662">
    <property type="entry name" value="Sigma_54_int_dom_ATP-bd_1"/>
</dbReference>
<dbReference type="InterPro" id="IPR001789">
    <property type="entry name" value="Sig_transdc_resp-reg_receiver"/>
</dbReference>
<dbReference type="PROSITE" id="PS50110">
    <property type="entry name" value="RESPONSE_REGULATORY"/>
    <property type="match status" value="1"/>
</dbReference>
<dbReference type="EMBL" id="CP003060">
    <property type="protein sequence ID" value="AEP31479.1"/>
    <property type="molecule type" value="Genomic_DNA"/>
</dbReference>
<keyword evidence="1" id="KW-0547">Nucleotide-binding</keyword>
<dbReference type="InterPro" id="IPR025944">
    <property type="entry name" value="Sigma_54_int_dom_CS"/>
</dbReference>
<dbReference type="PANTHER" id="PTHR32071:SF113">
    <property type="entry name" value="ALGINATE BIOSYNTHESIS TRANSCRIPTIONAL REGULATORY PROTEIN ALGB"/>
    <property type="match status" value="1"/>
</dbReference>
<evidence type="ECO:0000313" key="10">
    <source>
        <dbReference type="Proteomes" id="UP000009282"/>
    </source>
</evidence>
<feature type="domain" description="Response regulatory" evidence="8">
    <location>
        <begin position="12"/>
        <end position="131"/>
    </location>
</feature>
<dbReference type="Pfam" id="PF00158">
    <property type="entry name" value="Sigma54_activat"/>
    <property type="match status" value="1"/>
</dbReference>
<evidence type="ECO:0000313" key="9">
    <source>
        <dbReference type="EMBL" id="AEP31479.1"/>
    </source>
</evidence>
<dbReference type="InterPro" id="IPR058031">
    <property type="entry name" value="AAA_lid_NorR"/>
</dbReference>
<evidence type="ECO:0000259" key="7">
    <source>
        <dbReference type="PROSITE" id="PS50045"/>
    </source>
</evidence>
<dbReference type="InterPro" id="IPR003593">
    <property type="entry name" value="AAA+_ATPase"/>
</dbReference>
<dbReference type="Pfam" id="PF25601">
    <property type="entry name" value="AAA_lid_14"/>
    <property type="match status" value="1"/>
</dbReference>
<keyword evidence="10" id="KW-1185">Reference proteome</keyword>
<feature type="domain" description="Sigma-54 factor interaction" evidence="7">
    <location>
        <begin position="161"/>
        <end position="389"/>
    </location>
</feature>
<dbReference type="Pfam" id="PF02954">
    <property type="entry name" value="HTH_8"/>
    <property type="match status" value="1"/>
</dbReference>
<protein>
    <submittedName>
        <fullName evidence="9">Sigma-54 dependent DNA-binding response regulator, Fis family protein</fullName>
    </submittedName>
</protein>
<feature type="modified residue" description="4-aspartylphosphate" evidence="6">
    <location>
        <position position="61"/>
    </location>
</feature>